<name>U6GKQ1_EIMAC</name>
<evidence type="ECO:0000313" key="9">
    <source>
        <dbReference type="EMBL" id="CDI80806.1"/>
    </source>
</evidence>
<feature type="chain" id="PRO_5004670685" evidence="8">
    <location>
        <begin position="25"/>
        <end position="609"/>
    </location>
</feature>
<evidence type="ECO:0000256" key="5">
    <source>
        <dbReference type="ARBA" id="ARBA00023136"/>
    </source>
</evidence>
<keyword evidence="5 7" id="KW-0472">Membrane</keyword>
<sequence>MQQLQQNYLLQLLLLLLLFPSVSAHIHVAPEYFHRCDAAVQPSAVMLTGGAWLLQGLGAAAPLCKGPLGALLGCGVYTQLPHAEIEMLPRKLQAVDNNKENSNEYILSPSTLQRLFNWGAPEEIAEVTASQPHAAAAAAAAAAPAAAADAAAAKQRSRRGPRKTHRRAPQGHKAKQHGGAAASQQKLQQQQQHEQQQQESPHQEKQQQQEEKQQQHQEKQQKHEEKQQQHQDRQKQHEEKQHEQHEKKQQQQQQQQQDEEVHASSGVWMFINSVASSAALVAATELGDRTFFLAALLAVRYERVLVFGAACAALCLASAVSAAAGYCLQSAAAFSFLPASVRSLLQGGNVVAAASAAVLLFFGCWHLYKAKKSRQAYRGGRSSTACRVSLHNQGPREPSLVAPLPPTAAAAADAADAAPGGGAAAAVAADSFGLVAADKRTDSFSSSRSNSSSNSSEASAFNLNMHKSLTGPDDASVSTRLSPAETDACRDGENICCEELEEAQEDADRICYTRLGLAPESWRVCREVFLLILFAEWGDKSMFTTVSLAAAQNAWGVFVGSCMGHALVTAFGVVGGLLLQRWVSEFSLNLAAGLLMILLAITTACDAAF</sequence>
<evidence type="ECO:0000256" key="4">
    <source>
        <dbReference type="ARBA" id="ARBA00022989"/>
    </source>
</evidence>
<evidence type="ECO:0000256" key="1">
    <source>
        <dbReference type="ARBA" id="ARBA00004141"/>
    </source>
</evidence>
<keyword evidence="8" id="KW-0732">Signal</keyword>
<evidence type="ECO:0000256" key="2">
    <source>
        <dbReference type="ARBA" id="ARBA00009190"/>
    </source>
</evidence>
<reference evidence="9" key="1">
    <citation type="submission" date="2013-10" db="EMBL/GenBank/DDBJ databases">
        <title>Genomic analysis of the causative agents of coccidiosis in chickens.</title>
        <authorList>
            <person name="Reid A.J."/>
            <person name="Blake D."/>
            <person name="Billington K."/>
            <person name="Browne H."/>
            <person name="Dunn M."/>
            <person name="Hung S."/>
            <person name="Kawahara F."/>
            <person name="Miranda-Saavedra D."/>
            <person name="Mourier T."/>
            <person name="Nagra H."/>
            <person name="Otto T.D."/>
            <person name="Rawlings N."/>
            <person name="Sanchez A."/>
            <person name="Sanders M."/>
            <person name="Subramaniam C."/>
            <person name="Tay Y."/>
            <person name="Dear P."/>
            <person name="Doerig C."/>
            <person name="Gruber A."/>
            <person name="Parkinson J."/>
            <person name="Shirley M."/>
            <person name="Wan K.L."/>
            <person name="Berriman M."/>
            <person name="Tomley F."/>
            <person name="Pain A."/>
        </authorList>
    </citation>
    <scope>NUCLEOTIDE SEQUENCE [LARGE SCALE GENOMIC DNA]</scope>
    <source>
        <strain evidence="9">Houghton</strain>
    </source>
</reference>
<feature type="transmembrane region" description="Helical" evidence="7">
    <location>
        <begin position="346"/>
        <end position="368"/>
    </location>
</feature>
<dbReference type="AlphaFoldDB" id="U6GKQ1"/>
<evidence type="ECO:0000256" key="8">
    <source>
        <dbReference type="SAM" id="SignalP"/>
    </source>
</evidence>
<dbReference type="VEuPathDB" id="ToxoDB:EAH_00056060"/>
<dbReference type="RefSeq" id="XP_013249283.1">
    <property type="nucleotide sequence ID" value="XM_013393829.1"/>
</dbReference>
<keyword evidence="4 7" id="KW-1133">Transmembrane helix</keyword>
<dbReference type="PANTHER" id="PTHR12608:SF1">
    <property type="entry name" value="TRANSMEMBRANE PROTEIN 165"/>
    <property type="match status" value="1"/>
</dbReference>
<feature type="region of interest" description="Disordered" evidence="6">
    <location>
        <begin position="147"/>
        <end position="259"/>
    </location>
</feature>
<dbReference type="Proteomes" id="UP000018050">
    <property type="component" value="Unassembled WGS sequence"/>
</dbReference>
<organism evidence="9 10">
    <name type="scientific">Eimeria acervulina</name>
    <name type="common">Coccidian parasite</name>
    <dbReference type="NCBI Taxonomy" id="5801"/>
    <lineage>
        <taxon>Eukaryota</taxon>
        <taxon>Sar</taxon>
        <taxon>Alveolata</taxon>
        <taxon>Apicomplexa</taxon>
        <taxon>Conoidasida</taxon>
        <taxon>Coccidia</taxon>
        <taxon>Eucoccidiorida</taxon>
        <taxon>Eimeriorina</taxon>
        <taxon>Eimeriidae</taxon>
        <taxon>Eimeria</taxon>
    </lineage>
</organism>
<dbReference type="PANTHER" id="PTHR12608">
    <property type="entry name" value="TRANSMEMBRANE PROTEIN HTP-1 RELATED"/>
    <property type="match status" value="1"/>
</dbReference>
<dbReference type="InterPro" id="IPR001727">
    <property type="entry name" value="GDT1-like"/>
</dbReference>
<evidence type="ECO:0000313" key="10">
    <source>
        <dbReference type="Proteomes" id="UP000018050"/>
    </source>
</evidence>
<dbReference type="GO" id="GO:0016020">
    <property type="term" value="C:membrane"/>
    <property type="evidence" value="ECO:0007669"/>
    <property type="project" value="UniProtKB-SubCell"/>
</dbReference>
<keyword evidence="3 7" id="KW-0812">Transmembrane</keyword>
<feature type="transmembrane region" description="Helical" evidence="7">
    <location>
        <begin position="304"/>
        <end position="326"/>
    </location>
</feature>
<feature type="transmembrane region" description="Helical" evidence="7">
    <location>
        <begin position="586"/>
        <end position="604"/>
    </location>
</feature>
<evidence type="ECO:0000256" key="3">
    <source>
        <dbReference type="ARBA" id="ARBA00022692"/>
    </source>
</evidence>
<feature type="compositionally biased region" description="Basic and acidic residues" evidence="6">
    <location>
        <begin position="201"/>
        <end position="249"/>
    </location>
</feature>
<feature type="compositionally biased region" description="Basic residues" evidence="6">
    <location>
        <begin position="155"/>
        <end position="176"/>
    </location>
</feature>
<evidence type="ECO:0000256" key="7">
    <source>
        <dbReference type="SAM" id="Phobius"/>
    </source>
</evidence>
<gene>
    <name evidence="9" type="ORF">EAH_00056060</name>
</gene>
<dbReference type="OrthoDB" id="348626at2759"/>
<reference evidence="9" key="2">
    <citation type="submission" date="2013-10" db="EMBL/GenBank/DDBJ databases">
        <authorList>
            <person name="Aslett M."/>
        </authorList>
    </citation>
    <scope>NUCLEOTIDE SEQUENCE [LARGE SCALE GENOMIC DNA]</scope>
    <source>
        <strain evidence="9">Houghton</strain>
    </source>
</reference>
<feature type="signal peptide" evidence="8">
    <location>
        <begin position="1"/>
        <end position="24"/>
    </location>
</feature>
<dbReference type="Pfam" id="PF01169">
    <property type="entry name" value="GDT1"/>
    <property type="match status" value="2"/>
</dbReference>
<comment type="similarity">
    <text evidence="2">Belongs to the GDT1 family.</text>
</comment>
<dbReference type="GeneID" id="25273676"/>
<protein>
    <submittedName>
        <fullName evidence="9">Transmembrane protein, putative</fullName>
    </submittedName>
</protein>
<feature type="transmembrane region" description="Helical" evidence="7">
    <location>
        <begin position="557"/>
        <end position="579"/>
    </location>
</feature>
<keyword evidence="10" id="KW-1185">Reference proteome</keyword>
<accession>U6GKQ1</accession>
<proteinExistence type="inferred from homology"/>
<dbReference type="OMA" id="APEYFHR"/>
<feature type="compositionally biased region" description="Low complexity" evidence="6">
    <location>
        <begin position="177"/>
        <end position="200"/>
    </location>
</feature>
<dbReference type="EMBL" id="HG671339">
    <property type="protein sequence ID" value="CDI80806.1"/>
    <property type="molecule type" value="Genomic_DNA"/>
</dbReference>
<evidence type="ECO:0000256" key="6">
    <source>
        <dbReference type="SAM" id="MobiDB-lite"/>
    </source>
</evidence>
<dbReference type="GO" id="GO:0046873">
    <property type="term" value="F:metal ion transmembrane transporter activity"/>
    <property type="evidence" value="ECO:0007669"/>
    <property type="project" value="InterPro"/>
</dbReference>
<comment type="subcellular location">
    <subcellularLocation>
        <location evidence="1">Membrane</location>
        <topology evidence="1">Multi-pass membrane protein</topology>
    </subcellularLocation>
</comment>